<dbReference type="KEGG" id="uth:DKZ56_04105"/>
<dbReference type="Proteomes" id="UP000291151">
    <property type="component" value="Chromosome"/>
</dbReference>
<dbReference type="AlphaFoldDB" id="A0A4P6UT97"/>
<evidence type="ECO:0000313" key="2">
    <source>
        <dbReference type="Proteomes" id="UP000291151"/>
    </source>
</evidence>
<evidence type="ECO:0000313" key="1">
    <source>
        <dbReference type="EMBL" id="QBK25108.1"/>
    </source>
</evidence>
<sequence length="90" mass="10216">MLKKFFGRKNEPLKNKVEFCVSNEAFAHPDVYDVLEQREDVIVEDAGCNSYCEICDCHYYALVNGEPVAADSAKELLEKIEEALKLNSVQ</sequence>
<proteinExistence type="predicted"/>
<protein>
    <submittedName>
        <fullName evidence="1">DUF1450 domain-containing protein</fullName>
    </submittedName>
</protein>
<reference evidence="1 2" key="1">
    <citation type="submission" date="2019-02" db="EMBL/GenBank/DDBJ databases">
        <title>Ureibacillus thermophilus.</title>
        <authorList>
            <person name="Sunny J.S."/>
            <person name="Natarajan A."/>
            <person name="Saleena L.M."/>
        </authorList>
    </citation>
    <scope>NUCLEOTIDE SEQUENCE [LARGE SCALE GENOMIC DNA]</scope>
    <source>
        <strain evidence="1 2">LM102</strain>
    </source>
</reference>
<dbReference type="Pfam" id="PF07293">
    <property type="entry name" value="DUF1450"/>
    <property type="match status" value="1"/>
</dbReference>
<dbReference type="InterPro" id="IPR009910">
    <property type="entry name" value="DUF1450"/>
</dbReference>
<keyword evidence="2" id="KW-1185">Reference proteome</keyword>
<organism evidence="1 2">
    <name type="scientific">Ureibacillus thermophilus</name>
    <dbReference type="NCBI Taxonomy" id="367743"/>
    <lineage>
        <taxon>Bacteria</taxon>
        <taxon>Bacillati</taxon>
        <taxon>Bacillota</taxon>
        <taxon>Bacilli</taxon>
        <taxon>Bacillales</taxon>
        <taxon>Caryophanaceae</taxon>
        <taxon>Ureibacillus</taxon>
    </lineage>
</organism>
<name>A0A4P6UT97_9BACL</name>
<dbReference type="EMBL" id="CP036528">
    <property type="protein sequence ID" value="QBK25108.1"/>
    <property type="molecule type" value="Genomic_DNA"/>
</dbReference>
<accession>A0A4P6UT97</accession>
<gene>
    <name evidence="1" type="ORF">DKZ56_04105</name>
</gene>
<dbReference type="RefSeq" id="WP_208651486.1">
    <property type="nucleotide sequence ID" value="NZ_CP036528.1"/>
</dbReference>